<gene>
    <name evidence="4" type="ORF">ACFFGA_15090</name>
</gene>
<feature type="region of interest" description="Disordered" evidence="2">
    <location>
        <begin position="604"/>
        <end position="628"/>
    </location>
</feature>
<evidence type="ECO:0000256" key="1">
    <source>
        <dbReference type="SAM" id="Coils"/>
    </source>
</evidence>
<dbReference type="PANTHER" id="PTHR45615:SF40">
    <property type="entry name" value="MYOSIN HEAVY CHAIN, NON-MUSCLE"/>
    <property type="match status" value="1"/>
</dbReference>
<organism evidence="4 5">
    <name type="scientific">Winogradskyella pulchriflava</name>
    <dbReference type="NCBI Taxonomy" id="1110688"/>
    <lineage>
        <taxon>Bacteria</taxon>
        <taxon>Pseudomonadati</taxon>
        <taxon>Bacteroidota</taxon>
        <taxon>Flavobacteriia</taxon>
        <taxon>Flavobacteriales</taxon>
        <taxon>Flavobacteriaceae</taxon>
        <taxon>Winogradskyella</taxon>
    </lineage>
</organism>
<sequence length="982" mass="107514">MAKKITDETLKFNIVVNGDKAQAEYNKLERSNRKLATATSDLEAQARKLEKANKQNTEEYKKLQTEIDSNNKAITDNKTKMAALTKEIGINNLTMSQLGKEARKLSAILNNLDPQTEEWKQYSNQLAAVQNRQFELRKETRETAKAMGEQDAALTTLTSGFATLFSGMKSGNFADVKTGFADIKSGIGGATKAALAFIATPIGAAIAALAGIGLAAKSWFDYNSAVVEALRLTTQITGLTDQAADQARIRGEALAETFDVDFKETMETAATLAKQFDISFNEAFDSIENGLVRGQKNNDEFFDSLKEYPVLFDQAGFSAQEFANIVETGYDLKIYSDKLPDAIKEANLSLTEQTTATRDALVNAFGAPFTDSILKRVKQGEITTKEALAEISNQAETTGLNVQQNAQLTADLFRGAGEDAGGAIKVFEALDIALNNNQRELTESEQITQQQVKATTELKQVSSALFSTGDKGFGLLIDKAKLFGTKMLIDILKAGIDIYNWFVDLNNESRVFSGIITTIGTMSTYAFEIIGEGISLIKNQFGSLGDIISGIFTFDTDQIKKGMNGFISNIGDSFTKLKEKALEDQKEIADAFAGNNKLERKTLEDFTGPDAPTTPNQQPVSGNGNDNELTAEDQKVLDSRKKLYEQLKALQEEQELQEELNKLDKSVKAEEEEILRKEAEYAKLIEEAGKDQELKAGFEDALQFELQQIRDKYAEERLEKDKSEKKKLADQDKKFKEEQIKAEQELADAKSDAIHTGIGLLQSMLDESSGLAKALFLIDKAVAATDVFLKGQQERAAIAATYAALGPAGLAISKPLILASKLRTITSLASIAATTIQGFEEGLYPVTRAQDGKVFNATFGGAPTTQIVGTPKTFLAGEMPELIVDPQTFKKMDPQIVDYILELAGKRPSKPTPGYEKGQYPTTTTETPSTTTNNVVLSDETLLEFIDTMKNLKATVVYTLQDEQQRRALADKLDQTIAASKT</sequence>
<feature type="compositionally biased region" description="Polar residues" evidence="2">
    <location>
        <begin position="613"/>
        <end position="628"/>
    </location>
</feature>
<accession>A0ABV6QC83</accession>
<reference evidence="4 5" key="1">
    <citation type="submission" date="2024-09" db="EMBL/GenBank/DDBJ databases">
        <authorList>
            <person name="Sun Q."/>
            <person name="Mori K."/>
        </authorList>
    </citation>
    <scope>NUCLEOTIDE SEQUENCE [LARGE SCALE GENOMIC DNA]</scope>
    <source>
        <strain evidence="4 5">NCAIM B.02481</strain>
    </source>
</reference>
<evidence type="ECO:0000313" key="4">
    <source>
        <dbReference type="EMBL" id="MFC0605885.1"/>
    </source>
</evidence>
<keyword evidence="1" id="KW-0175">Coiled coil</keyword>
<dbReference type="Pfam" id="PF10145">
    <property type="entry name" value="PhageMin_Tail"/>
    <property type="match status" value="1"/>
</dbReference>
<name>A0ABV6QC83_9FLAO</name>
<proteinExistence type="predicted"/>
<evidence type="ECO:0000259" key="3">
    <source>
        <dbReference type="Pfam" id="PF10145"/>
    </source>
</evidence>
<comment type="caution">
    <text evidence="4">The sequence shown here is derived from an EMBL/GenBank/DDBJ whole genome shotgun (WGS) entry which is preliminary data.</text>
</comment>
<feature type="domain" description="Phage tail tape measure protein" evidence="3">
    <location>
        <begin position="253"/>
        <end position="413"/>
    </location>
</feature>
<dbReference type="InterPro" id="IPR010090">
    <property type="entry name" value="Phage_tape_meas"/>
</dbReference>
<evidence type="ECO:0000313" key="5">
    <source>
        <dbReference type="Proteomes" id="UP001589832"/>
    </source>
</evidence>
<feature type="coiled-coil region" evidence="1">
    <location>
        <begin position="25"/>
        <end position="73"/>
    </location>
</feature>
<dbReference type="PANTHER" id="PTHR45615">
    <property type="entry name" value="MYOSIN HEAVY CHAIN, NON-MUSCLE"/>
    <property type="match status" value="1"/>
</dbReference>
<feature type="compositionally biased region" description="Low complexity" evidence="2">
    <location>
        <begin position="921"/>
        <end position="932"/>
    </location>
</feature>
<keyword evidence="5" id="KW-1185">Reference proteome</keyword>
<feature type="region of interest" description="Disordered" evidence="2">
    <location>
        <begin position="908"/>
        <end position="932"/>
    </location>
</feature>
<protein>
    <submittedName>
        <fullName evidence="4">Phage tail tape measure protein</fullName>
    </submittedName>
</protein>
<dbReference type="RefSeq" id="WP_386065284.1">
    <property type="nucleotide sequence ID" value="NZ_JBHLTQ010000018.1"/>
</dbReference>
<dbReference type="EMBL" id="JBHLTQ010000018">
    <property type="protein sequence ID" value="MFC0605885.1"/>
    <property type="molecule type" value="Genomic_DNA"/>
</dbReference>
<evidence type="ECO:0000256" key="2">
    <source>
        <dbReference type="SAM" id="MobiDB-lite"/>
    </source>
</evidence>
<dbReference type="Proteomes" id="UP001589832">
    <property type="component" value="Unassembled WGS sequence"/>
</dbReference>
<feature type="coiled-coil region" evidence="1">
    <location>
        <begin position="640"/>
        <end position="738"/>
    </location>
</feature>
<dbReference type="Gene3D" id="1.10.287.1490">
    <property type="match status" value="1"/>
</dbReference>